<name>F9Q6U1_9PAST</name>
<accession>F9Q6U1</accession>
<keyword evidence="1" id="KW-0472">Membrane</keyword>
<evidence type="ECO:0000256" key="1">
    <source>
        <dbReference type="SAM" id="Phobius"/>
    </source>
</evidence>
<reference evidence="2 3" key="1">
    <citation type="submission" date="2011-07" db="EMBL/GenBank/DDBJ databases">
        <authorList>
            <person name="Harkins D.M."/>
            <person name="Madupu R."/>
            <person name="Durkin A.S."/>
            <person name="Torralba M."/>
            <person name="Methe B."/>
            <person name="Sutton G.G."/>
            <person name="Nelson K.E."/>
        </authorList>
    </citation>
    <scope>NUCLEOTIDE SEQUENCE [LARGE SCALE GENOMIC DNA]</scope>
    <source>
        <strain evidence="2 3">HK 85</strain>
    </source>
</reference>
<evidence type="ECO:0000313" key="2">
    <source>
        <dbReference type="EMBL" id="EGV07231.1"/>
    </source>
</evidence>
<comment type="caution">
    <text evidence="2">The sequence shown here is derived from an EMBL/GenBank/DDBJ whole genome shotgun (WGS) entry which is preliminary data.</text>
</comment>
<dbReference type="AlphaFoldDB" id="F9Q6U1"/>
<dbReference type="Proteomes" id="UP000006235">
    <property type="component" value="Unassembled WGS sequence"/>
</dbReference>
<feature type="transmembrane region" description="Helical" evidence="1">
    <location>
        <begin position="7"/>
        <end position="28"/>
    </location>
</feature>
<sequence length="68" mass="7959">MLNNKTRLGYLLGVGVLFYVSYGLTNYLTALRENVPEIVFAWEQHIPFVAWTIVPYWSLNLLYALVFF</sequence>
<dbReference type="EMBL" id="AFUV01000004">
    <property type="protein sequence ID" value="EGV07231.1"/>
    <property type="molecule type" value="Genomic_DNA"/>
</dbReference>
<keyword evidence="1" id="KW-0812">Transmembrane</keyword>
<evidence type="ECO:0000313" key="3">
    <source>
        <dbReference type="Proteomes" id="UP000006235"/>
    </source>
</evidence>
<gene>
    <name evidence="2" type="ORF">HMPREF9952_2357</name>
</gene>
<protein>
    <submittedName>
        <fullName evidence="2">Conserved domain protein</fullName>
    </submittedName>
</protein>
<proteinExistence type="predicted"/>
<feature type="transmembrane region" description="Helical" evidence="1">
    <location>
        <begin position="48"/>
        <end position="67"/>
    </location>
</feature>
<dbReference type="STRING" id="1035188.HMPREF9952_2357"/>
<keyword evidence="1" id="KW-1133">Transmembrane helix</keyword>
<organism evidence="2 3">
    <name type="scientific">Haemophilus pittmaniae HK 85</name>
    <dbReference type="NCBI Taxonomy" id="1035188"/>
    <lineage>
        <taxon>Bacteria</taxon>
        <taxon>Pseudomonadati</taxon>
        <taxon>Pseudomonadota</taxon>
        <taxon>Gammaproteobacteria</taxon>
        <taxon>Pasteurellales</taxon>
        <taxon>Pasteurellaceae</taxon>
        <taxon>Haemophilus</taxon>
    </lineage>
</organism>
<dbReference type="RefSeq" id="WP_007241628.1">
    <property type="nucleotide sequence ID" value="NZ_AFUV01000004.1"/>
</dbReference>